<gene>
    <name evidence="1" type="ORF">CL6EHI_012510</name>
</gene>
<dbReference type="SUPFAM" id="SSF48371">
    <property type="entry name" value="ARM repeat"/>
    <property type="match status" value="1"/>
</dbReference>
<organism evidence="1 2">
    <name type="scientific">Entamoeba histolytica</name>
    <dbReference type="NCBI Taxonomy" id="5759"/>
    <lineage>
        <taxon>Eukaryota</taxon>
        <taxon>Amoebozoa</taxon>
        <taxon>Evosea</taxon>
        <taxon>Archamoebae</taxon>
        <taxon>Mastigamoebida</taxon>
        <taxon>Entamoebidae</taxon>
        <taxon>Entamoeba</taxon>
    </lineage>
</organism>
<dbReference type="InterPro" id="IPR016024">
    <property type="entry name" value="ARM-type_fold"/>
</dbReference>
<protein>
    <recommendedName>
        <fullName evidence="3">PH domain-containing protein</fullName>
    </recommendedName>
</protein>
<dbReference type="InterPro" id="IPR011989">
    <property type="entry name" value="ARM-like"/>
</dbReference>
<dbReference type="VEuPathDB" id="AmoebaDB:EHI5A_059730"/>
<dbReference type="AlphaFoldDB" id="A0A175JEL7"/>
<dbReference type="Proteomes" id="UP000078387">
    <property type="component" value="Unassembled WGS sequence"/>
</dbReference>
<evidence type="ECO:0000313" key="1">
    <source>
        <dbReference type="EMBL" id="GAT91938.1"/>
    </source>
</evidence>
<dbReference type="EMBL" id="BDEQ01000001">
    <property type="protein sequence ID" value="GAT91938.1"/>
    <property type="molecule type" value="Genomic_DNA"/>
</dbReference>
<reference evidence="1 2" key="1">
    <citation type="submission" date="2016-05" db="EMBL/GenBank/DDBJ databases">
        <title>First whole genome sequencing of Entamoeba histolytica HM1:IMSS-clone-6.</title>
        <authorList>
            <person name="Mukherjee Avik.K."/>
            <person name="Izumyama S."/>
            <person name="Nakada-Tsukui K."/>
            <person name="Nozaki T."/>
        </authorList>
    </citation>
    <scope>NUCLEOTIDE SEQUENCE [LARGE SCALE GENOMIC DNA]</scope>
    <source>
        <strain evidence="1 2">HM1:IMSS clone 6</strain>
    </source>
</reference>
<proteinExistence type="predicted"/>
<sequence length="811" mass="93675">MDLDSLEIASNVKQFVLEPLSDKELGLIKKVNELIHGSPTDINRGYQFLHDGITRPPFVQLLLKVNPAMYLYPLQTKPIGDCTSIINLLLSFIYQMLQTVPIEYSDLLMNPKTNLAMSFSMLLSDHTLIGTHQLALEVLNQLPVNETLIELIEPLCKLTTTQYISLSVQLLKRILTTKETSNCFIQFKCMKYINLALFTPNSNEKMSLIEVLTALFKGCDDSSRVTIAKEAIDNDILKHGYSILTCGSLEMKTTFIKFIVHLSYAEEVQEDIIKSGVLPLVILLLAEQDIKTITSIILLIQSMTENRKYIEEFTGIGLVSYIRKILQKYPESLEQKVVIVIMNILLNISTNEKILEEFILFKLDEIIEDILKNQVVDRVKEPGTTIITRIKTYRNRINSINEPNSQEQYEAHEFLGRVINVYKYRLQHIDETSQEGKLINNRIVGLKTKQNFFVQQYNKDFDIGSLRFDNVETLNLDMYLNVSESVECCNEVLPKPRIEIIQISGIEMQDLEEFYSHQLNTIIKKNTETYVFKSEQKYLNIIDQFVSGLIDPLSEICSTTEKQTYFNVIEKIQAIIGQIQESIPVGSKFDTFLEKYLDGLSSNALYKTYAIFINAQDRNTFEYPIKIAELVDAYEKEGMKVFDVMAFVYQHIRMLHDYFDILIYTHKYSPYIQLIKQCKEKMSVGQGAMKTIIENVNINYLSVSLKKISNEYNGTVKKFEKVLLRYHGLYWVTMVLVDNNLIFLTKMDKSYKINQVFDVTKMELIGVMQSERNNKAIFTVDGESSDIIFFSPQQLFDWKKVFSEIIKGTIY</sequence>
<evidence type="ECO:0008006" key="3">
    <source>
        <dbReference type="Google" id="ProtNLM"/>
    </source>
</evidence>
<dbReference type="VEuPathDB" id="AmoebaDB:EHI8A_087210"/>
<dbReference type="eggNOG" id="ENOG502REH7">
    <property type="taxonomic scope" value="Eukaryota"/>
</dbReference>
<dbReference type="Gene3D" id="1.25.10.10">
    <property type="entry name" value="Leucine-rich Repeat Variant"/>
    <property type="match status" value="1"/>
</dbReference>
<dbReference type="VEuPathDB" id="AmoebaDB:KM1_102800"/>
<comment type="caution">
    <text evidence="1">The sequence shown here is derived from an EMBL/GenBank/DDBJ whole genome shotgun (WGS) entry which is preliminary data.</text>
</comment>
<evidence type="ECO:0000313" key="2">
    <source>
        <dbReference type="Proteomes" id="UP000078387"/>
    </source>
</evidence>
<accession>A0A175JEL7</accession>
<name>A0A175JEL7_ENTHI</name>
<dbReference type="VEuPathDB" id="AmoebaDB:EHI_012510"/>
<dbReference type="VEuPathDB" id="AmoebaDB:EHI7A_084790"/>